<dbReference type="InterPro" id="IPR035979">
    <property type="entry name" value="RBD_domain_sf"/>
</dbReference>
<feature type="compositionally biased region" description="Polar residues" evidence="3">
    <location>
        <begin position="162"/>
        <end position="189"/>
    </location>
</feature>
<dbReference type="InterPro" id="IPR012677">
    <property type="entry name" value="Nucleotide-bd_a/b_plait_sf"/>
</dbReference>
<dbReference type="SMART" id="SM00360">
    <property type="entry name" value="RRM"/>
    <property type="match status" value="3"/>
</dbReference>
<feature type="compositionally biased region" description="Basic residues" evidence="3">
    <location>
        <begin position="135"/>
        <end position="154"/>
    </location>
</feature>
<dbReference type="AlphaFoldDB" id="A0AAV9CG62"/>
<evidence type="ECO:0000259" key="4">
    <source>
        <dbReference type="PROSITE" id="PS50102"/>
    </source>
</evidence>
<dbReference type="Pfam" id="PF00076">
    <property type="entry name" value="RRM_1"/>
    <property type="match status" value="3"/>
</dbReference>
<dbReference type="Gene3D" id="3.30.70.330">
    <property type="match status" value="3"/>
</dbReference>
<gene>
    <name evidence="5" type="ORF">QJS10_CPB19g01236</name>
</gene>
<name>A0AAV9CG62_ACOCL</name>
<feature type="compositionally biased region" description="Polar residues" evidence="3">
    <location>
        <begin position="33"/>
        <end position="45"/>
    </location>
</feature>
<feature type="region of interest" description="Disordered" evidence="3">
    <location>
        <begin position="567"/>
        <end position="589"/>
    </location>
</feature>
<reference evidence="5" key="1">
    <citation type="journal article" date="2023" name="Nat. Commun.">
        <title>Diploid and tetraploid genomes of Acorus and the evolution of monocots.</title>
        <authorList>
            <person name="Ma L."/>
            <person name="Liu K.W."/>
            <person name="Li Z."/>
            <person name="Hsiao Y.Y."/>
            <person name="Qi Y."/>
            <person name="Fu T."/>
            <person name="Tang G.D."/>
            <person name="Zhang D."/>
            <person name="Sun W.H."/>
            <person name="Liu D.K."/>
            <person name="Li Y."/>
            <person name="Chen G.Z."/>
            <person name="Liu X.D."/>
            <person name="Liao X.Y."/>
            <person name="Jiang Y.T."/>
            <person name="Yu X."/>
            <person name="Hao Y."/>
            <person name="Huang J."/>
            <person name="Zhao X.W."/>
            <person name="Ke S."/>
            <person name="Chen Y.Y."/>
            <person name="Wu W.L."/>
            <person name="Hsu J.L."/>
            <person name="Lin Y.F."/>
            <person name="Huang M.D."/>
            <person name="Li C.Y."/>
            <person name="Huang L."/>
            <person name="Wang Z.W."/>
            <person name="Zhao X."/>
            <person name="Zhong W.Y."/>
            <person name="Peng D.H."/>
            <person name="Ahmad S."/>
            <person name="Lan S."/>
            <person name="Zhang J.S."/>
            <person name="Tsai W.C."/>
            <person name="Van de Peer Y."/>
            <person name="Liu Z.J."/>
        </authorList>
    </citation>
    <scope>NUCLEOTIDE SEQUENCE</scope>
    <source>
        <strain evidence="5">CP</strain>
    </source>
</reference>
<feature type="compositionally biased region" description="Low complexity" evidence="3">
    <location>
        <begin position="68"/>
        <end position="87"/>
    </location>
</feature>
<dbReference type="EMBL" id="JAUJYO010000019">
    <property type="protein sequence ID" value="KAK1287092.1"/>
    <property type="molecule type" value="Genomic_DNA"/>
</dbReference>
<feature type="compositionally biased region" description="Basic and acidic residues" evidence="3">
    <location>
        <begin position="575"/>
        <end position="589"/>
    </location>
</feature>
<dbReference type="CDD" id="cd00590">
    <property type="entry name" value="RRM_SF"/>
    <property type="match status" value="2"/>
</dbReference>
<feature type="domain" description="RRM" evidence="4">
    <location>
        <begin position="304"/>
        <end position="373"/>
    </location>
</feature>
<evidence type="ECO:0000256" key="3">
    <source>
        <dbReference type="SAM" id="MobiDB-lite"/>
    </source>
</evidence>
<evidence type="ECO:0000256" key="1">
    <source>
        <dbReference type="ARBA" id="ARBA00022884"/>
    </source>
</evidence>
<evidence type="ECO:0000313" key="6">
    <source>
        <dbReference type="Proteomes" id="UP001180020"/>
    </source>
</evidence>
<dbReference type="PROSITE" id="PS50102">
    <property type="entry name" value="RRM"/>
    <property type="match status" value="3"/>
</dbReference>
<comment type="caution">
    <text evidence="5">The sequence shown here is derived from an EMBL/GenBank/DDBJ whole genome shotgun (WGS) entry which is preliminary data.</text>
</comment>
<feature type="compositionally biased region" description="Basic residues" evidence="3">
    <location>
        <begin position="1"/>
        <end position="18"/>
    </location>
</feature>
<reference evidence="5" key="2">
    <citation type="submission" date="2023-06" db="EMBL/GenBank/DDBJ databases">
        <authorList>
            <person name="Ma L."/>
            <person name="Liu K.-W."/>
            <person name="Li Z."/>
            <person name="Hsiao Y.-Y."/>
            <person name="Qi Y."/>
            <person name="Fu T."/>
            <person name="Tang G."/>
            <person name="Zhang D."/>
            <person name="Sun W.-H."/>
            <person name="Liu D.-K."/>
            <person name="Li Y."/>
            <person name="Chen G.-Z."/>
            <person name="Liu X.-D."/>
            <person name="Liao X.-Y."/>
            <person name="Jiang Y.-T."/>
            <person name="Yu X."/>
            <person name="Hao Y."/>
            <person name="Huang J."/>
            <person name="Zhao X.-W."/>
            <person name="Ke S."/>
            <person name="Chen Y.-Y."/>
            <person name="Wu W.-L."/>
            <person name="Hsu J.-L."/>
            <person name="Lin Y.-F."/>
            <person name="Huang M.-D."/>
            <person name="Li C.-Y."/>
            <person name="Huang L."/>
            <person name="Wang Z.-W."/>
            <person name="Zhao X."/>
            <person name="Zhong W.-Y."/>
            <person name="Peng D.-H."/>
            <person name="Ahmad S."/>
            <person name="Lan S."/>
            <person name="Zhang J.-S."/>
            <person name="Tsai W.-C."/>
            <person name="Van De Peer Y."/>
            <person name="Liu Z.-J."/>
        </authorList>
    </citation>
    <scope>NUCLEOTIDE SEQUENCE</scope>
    <source>
        <strain evidence="5">CP</strain>
        <tissue evidence="5">Leaves</tissue>
    </source>
</reference>
<accession>A0AAV9CG62</accession>
<feature type="compositionally biased region" description="Low complexity" evidence="3">
    <location>
        <begin position="125"/>
        <end position="134"/>
    </location>
</feature>
<feature type="domain" description="RRM" evidence="4">
    <location>
        <begin position="480"/>
        <end position="561"/>
    </location>
</feature>
<dbReference type="PANTHER" id="PTHR21245">
    <property type="entry name" value="HETEROGENEOUS NUCLEAR RIBONUCLEOPROTEIN"/>
    <property type="match status" value="1"/>
</dbReference>
<evidence type="ECO:0000313" key="5">
    <source>
        <dbReference type="EMBL" id="KAK1287092.1"/>
    </source>
</evidence>
<dbReference type="Proteomes" id="UP001180020">
    <property type="component" value="Unassembled WGS sequence"/>
</dbReference>
<feature type="compositionally biased region" description="Basic and acidic residues" evidence="3">
    <location>
        <begin position="251"/>
        <end position="267"/>
    </location>
</feature>
<dbReference type="GO" id="GO:0003723">
    <property type="term" value="F:RNA binding"/>
    <property type="evidence" value="ECO:0007669"/>
    <property type="project" value="UniProtKB-UniRule"/>
</dbReference>
<feature type="region of interest" description="Disordered" evidence="3">
    <location>
        <begin position="1"/>
        <end position="218"/>
    </location>
</feature>
<feature type="domain" description="RRM" evidence="4">
    <location>
        <begin position="384"/>
        <end position="467"/>
    </location>
</feature>
<keyword evidence="6" id="KW-1185">Reference proteome</keyword>
<feature type="compositionally biased region" description="Low complexity" evidence="3">
    <location>
        <begin position="94"/>
        <end position="113"/>
    </location>
</feature>
<dbReference type="InterPro" id="IPR000504">
    <property type="entry name" value="RRM_dom"/>
</dbReference>
<evidence type="ECO:0000256" key="2">
    <source>
        <dbReference type="PROSITE-ProRule" id="PRU00176"/>
    </source>
</evidence>
<feature type="region of interest" description="Disordered" evidence="3">
    <location>
        <begin position="233"/>
        <end position="273"/>
    </location>
</feature>
<sequence>MPPKRSGRPARKTARRTTRSSVHDEETAAETPAVTSETPVVDNSQPPETEPTPTPAAAETVPEPPETPAAAETVPELSETPATAKTLPEPPETPAAVETVSEPSVTPTTAETVPEPPETPADIATTMTPETKTVTRTRRTVIRKVKKLVPKRVPKAAPLPAQQDSPVEAQNANPSVPETTEAPNPNVPSSAGDMDVDVPVTQEVEAANPNVPAASVEKVSDAAVAVEVQSENPNASVAIEGENPNELPTEPAEKVPDEAEEEKKGEGELVDEEAPVEAAAGVDAKEEVLDDEAGISERRRRRRTEIFIGGLDREAKEEEIREVFEKVGEVVEVRMMMDAQTGKNKGYAFLRYLSPESAKKAVAEFAKVMVHGKLCGAAALEGNDTIFLGNIDKKWKKEDVLKLLKDIGIENIDTVTVMTNPANADANRGFAFLELQTNKDAKNAYKKLQKKDAFGKGRNIKVAWAEPLNEPDEEEMSKVKTVYAEGLPSSWDEEKVREHFKRFGEIERVVLARDMQSAKRKDFAFVNYTSREAALSCVQSFDKELVDEGSKVNLKVSLAKPLSKSKNKKIGVKTNGKDSSKEKSKLKTAQRDAKINIPYNPGKINVSYNSGKNFRGVPVHSGGARSSTNHELLQVLREQATWNQGSTVARMGPPLHWIIHMAHME</sequence>
<proteinExistence type="predicted"/>
<keyword evidence="1 2" id="KW-0694">RNA-binding</keyword>
<organism evidence="5 6">
    <name type="scientific">Acorus calamus</name>
    <name type="common">Sweet flag</name>
    <dbReference type="NCBI Taxonomy" id="4465"/>
    <lineage>
        <taxon>Eukaryota</taxon>
        <taxon>Viridiplantae</taxon>
        <taxon>Streptophyta</taxon>
        <taxon>Embryophyta</taxon>
        <taxon>Tracheophyta</taxon>
        <taxon>Spermatophyta</taxon>
        <taxon>Magnoliopsida</taxon>
        <taxon>Liliopsida</taxon>
        <taxon>Acoraceae</taxon>
        <taxon>Acorus</taxon>
    </lineage>
</organism>
<dbReference type="SUPFAM" id="SSF54928">
    <property type="entry name" value="RNA-binding domain, RBD"/>
    <property type="match status" value="2"/>
</dbReference>
<protein>
    <recommendedName>
        <fullName evidence="4">RRM domain-containing protein</fullName>
    </recommendedName>
</protein>